<name>A0ABM6RRF4_9FIRM</name>
<sequence length="325" mass="37537">MRPSWQSLETIIHEAVADLGERVIIHRHQAFSTMTWVVVWTRDDNPYSHQHEVWPPLWRIRAGTSWALWEAQTASTPVHWTLKYDKDTWTEVGQNEGNIMHKAQQAFLGFLGRIPPPTARSVRHSPCALKIREWIWQGLLWTTPFLFWRTTRLIALGMVIATTAVVSLSYVLDIRQQFRSRIHVPPVPRAYSPVACLTNPSCAIAHWEITDPDAPSHRLFQHLQNWLVEEELPFELHARRTDLWRLSAQSGASSSVPSFLSITLVSSGYAIHWYYDVYDWDGNYVPLVQDALIWSGSCWLYHDVPLEDSFLPLLRKKLAPHAPVP</sequence>
<keyword evidence="1" id="KW-0812">Transmembrane</keyword>
<keyword evidence="1" id="KW-0472">Membrane</keyword>
<accession>A0ABM6RRF4</accession>
<dbReference type="Proteomes" id="UP000325292">
    <property type="component" value="Chromosome"/>
</dbReference>
<evidence type="ECO:0000256" key="1">
    <source>
        <dbReference type="SAM" id="Phobius"/>
    </source>
</evidence>
<dbReference type="EMBL" id="CP019454">
    <property type="protein sequence ID" value="AUW93885.1"/>
    <property type="molecule type" value="Genomic_DNA"/>
</dbReference>
<evidence type="ECO:0000313" key="2">
    <source>
        <dbReference type="EMBL" id="AUW93885.1"/>
    </source>
</evidence>
<protein>
    <submittedName>
        <fullName evidence="2">Uncharacterized protein</fullName>
    </submittedName>
</protein>
<keyword evidence="3" id="KW-1185">Reference proteome</keyword>
<gene>
    <name evidence="2" type="ORF">BXT84_07955</name>
</gene>
<reference evidence="2 3" key="1">
    <citation type="journal article" date="2019" name="Sci. Rep.">
        <title>Sulfobacillus thermotolerans: new insights into resistance and metabolic capacities of acidophilic chemolithotrophs.</title>
        <authorList>
            <person name="Panyushkina A.E."/>
            <person name="Babenko V.V."/>
            <person name="Nikitina A.S."/>
            <person name="Selezneva O.V."/>
            <person name="Tsaplina I.A."/>
            <person name="Letarova M.A."/>
            <person name="Kostryukova E.S."/>
            <person name="Letarov A.V."/>
        </authorList>
    </citation>
    <scope>NUCLEOTIDE SEQUENCE [LARGE SCALE GENOMIC DNA]</scope>
    <source>
        <strain evidence="2 3">Kr1</strain>
    </source>
</reference>
<organism evidence="2 3">
    <name type="scientific">Sulfobacillus thermotolerans</name>
    <dbReference type="NCBI Taxonomy" id="338644"/>
    <lineage>
        <taxon>Bacteria</taxon>
        <taxon>Bacillati</taxon>
        <taxon>Bacillota</taxon>
        <taxon>Clostridia</taxon>
        <taxon>Eubacteriales</taxon>
        <taxon>Clostridiales Family XVII. Incertae Sedis</taxon>
        <taxon>Sulfobacillus</taxon>
    </lineage>
</organism>
<feature type="transmembrane region" description="Helical" evidence="1">
    <location>
        <begin position="153"/>
        <end position="172"/>
    </location>
</feature>
<evidence type="ECO:0000313" key="3">
    <source>
        <dbReference type="Proteomes" id="UP000325292"/>
    </source>
</evidence>
<keyword evidence="1" id="KW-1133">Transmembrane helix</keyword>
<proteinExistence type="predicted"/>